<dbReference type="GO" id="GO:0046872">
    <property type="term" value="F:metal ion binding"/>
    <property type="evidence" value="ECO:0007669"/>
    <property type="project" value="UniProtKB-KW"/>
</dbReference>
<evidence type="ECO:0000256" key="4">
    <source>
        <dbReference type="ARBA" id="ARBA00022679"/>
    </source>
</evidence>
<dbReference type="Pfam" id="PF08543">
    <property type="entry name" value="Phos_pyr_kin"/>
    <property type="match status" value="1"/>
</dbReference>
<comment type="function">
    <text evidence="1">Catalyzes the phosphorylation of hydroxymethylpyrimidine phosphate (HMP-P) to HMP-PP, and of HMP to HMP-P.</text>
</comment>
<evidence type="ECO:0000259" key="15">
    <source>
        <dbReference type="Pfam" id="PF08543"/>
    </source>
</evidence>
<dbReference type="InterPro" id="IPR029056">
    <property type="entry name" value="Ribokinase-like"/>
</dbReference>
<organism evidence="16 17">
    <name type="scientific">Zhihengliuella flava</name>
    <dbReference type="NCBI Taxonomy" id="1285193"/>
    <lineage>
        <taxon>Bacteria</taxon>
        <taxon>Bacillati</taxon>
        <taxon>Actinomycetota</taxon>
        <taxon>Actinomycetes</taxon>
        <taxon>Micrococcales</taxon>
        <taxon>Micrococcaceae</taxon>
        <taxon>Zhihengliuella</taxon>
    </lineage>
</organism>
<dbReference type="InterPro" id="IPR004399">
    <property type="entry name" value="HMP/HMP-P_kinase_dom"/>
</dbReference>
<keyword evidence="8" id="KW-0067">ATP-binding</keyword>
<evidence type="ECO:0000313" key="16">
    <source>
        <dbReference type="EMBL" id="MBG6085145.1"/>
    </source>
</evidence>
<dbReference type="GO" id="GO:0008902">
    <property type="term" value="F:hydroxymethylpyrimidine kinase activity"/>
    <property type="evidence" value="ECO:0007669"/>
    <property type="project" value="TreeGrafter"/>
</dbReference>
<keyword evidence="17" id="KW-1185">Reference proteome</keyword>
<dbReference type="Proteomes" id="UP000625033">
    <property type="component" value="Unassembled WGS sequence"/>
</dbReference>
<comment type="caution">
    <text evidence="16">The sequence shown here is derived from an EMBL/GenBank/DDBJ whole genome shotgun (WGS) entry which is preliminary data.</text>
</comment>
<evidence type="ECO:0000256" key="3">
    <source>
        <dbReference type="ARBA" id="ARBA00012104"/>
    </source>
</evidence>
<dbReference type="Gene3D" id="3.40.1190.20">
    <property type="match status" value="1"/>
</dbReference>
<keyword evidence="9" id="KW-0460">Magnesium</keyword>
<sequence length="273" mass="28285">MTSTAHAPAPAITLTIAGSEATGGAGAQADLKTFQQLGTYGIVALTCIVSFDPQDNWNHRFVPVEPHVIADQLEATQTCYEGQLETVKLGMMGSPATIDTVATALKGQAWKNVVLDPVLICKGQEPGHALDTDQALKANLLPLATFVTPNHFEAEQLSGLTITDEASLIEAAKSIHEASGAAVLAKGGVRLAGSEAIDVFYDGETLEVLRAEKIGEVAVSGAGCSLAAAVTAELAKGATPLEAARTAKEFVTEGIRHRVASAAPFDALWQGGK</sequence>
<evidence type="ECO:0000256" key="1">
    <source>
        <dbReference type="ARBA" id="ARBA00003848"/>
    </source>
</evidence>
<evidence type="ECO:0000256" key="9">
    <source>
        <dbReference type="ARBA" id="ARBA00022842"/>
    </source>
</evidence>
<dbReference type="InterPro" id="IPR013749">
    <property type="entry name" value="PM/HMP-P_kinase-1"/>
</dbReference>
<dbReference type="EMBL" id="JADOTZ010000001">
    <property type="protein sequence ID" value="MBG6085145.1"/>
    <property type="molecule type" value="Genomic_DNA"/>
</dbReference>
<dbReference type="AlphaFoldDB" id="A0A931GFE6"/>
<proteinExistence type="inferred from homology"/>
<comment type="catalytic activity">
    <reaction evidence="14">
        <text>pyridoxal + ATP = pyridoxal 5'-phosphate + ADP + H(+)</text>
        <dbReference type="Rhea" id="RHEA:10224"/>
        <dbReference type="ChEBI" id="CHEBI:15378"/>
        <dbReference type="ChEBI" id="CHEBI:17310"/>
        <dbReference type="ChEBI" id="CHEBI:30616"/>
        <dbReference type="ChEBI" id="CHEBI:456216"/>
        <dbReference type="ChEBI" id="CHEBI:597326"/>
        <dbReference type="EC" id="2.7.1.35"/>
    </reaction>
</comment>
<evidence type="ECO:0000256" key="6">
    <source>
        <dbReference type="ARBA" id="ARBA00022741"/>
    </source>
</evidence>
<evidence type="ECO:0000256" key="14">
    <source>
        <dbReference type="ARBA" id="ARBA00049293"/>
    </source>
</evidence>
<keyword evidence="4 16" id="KW-0808">Transferase</keyword>
<gene>
    <name evidence="16" type="ORF">IW252_001912</name>
</gene>
<dbReference type="GO" id="GO:0008972">
    <property type="term" value="F:phosphomethylpyrimidine kinase activity"/>
    <property type="evidence" value="ECO:0007669"/>
    <property type="project" value="InterPro"/>
</dbReference>
<comment type="similarity">
    <text evidence="2">Belongs to the ThiD family.</text>
</comment>
<dbReference type="GO" id="GO:0005524">
    <property type="term" value="F:ATP binding"/>
    <property type="evidence" value="ECO:0007669"/>
    <property type="project" value="UniProtKB-KW"/>
</dbReference>
<dbReference type="PANTHER" id="PTHR20858">
    <property type="entry name" value="PHOSPHOMETHYLPYRIMIDINE KINASE"/>
    <property type="match status" value="1"/>
</dbReference>
<evidence type="ECO:0000256" key="7">
    <source>
        <dbReference type="ARBA" id="ARBA00022777"/>
    </source>
</evidence>
<evidence type="ECO:0000256" key="11">
    <source>
        <dbReference type="ARBA" id="ARBA00042348"/>
    </source>
</evidence>
<keyword evidence="7 16" id="KW-0418">Kinase</keyword>
<protein>
    <recommendedName>
        <fullName evidence="3">pyridoxal kinase</fullName>
        <ecNumber evidence="3">2.7.1.35</ecNumber>
    </recommendedName>
    <alternativeName>
        <fullName evidence="11">PN/PL/PM kinase</fullName>
    </alternativeName>
    <alternativeName>
        <fullName evidence="12">Pyridoxal kinase</fullName>
    </alternativeName>
    <alternativeName>
        <fullName evidence="10">Pyridoxamine kinase</fullName>
    </alternativeName>
    <alternativeName>
        <fullName evidence="13">Vitamin B6 kinase</fullName>
    </alternativeName>
</protein>
<evidence type="ECO:0000256" key="5">
    <source>
        <dbReference type="ARBA" id="ARBA00022723"/>
    </source>
</evidence>
<feature type="domain" description="Pyridoxamine kinase/Phosphomethylpyrimidine kinase" evidence="15">
    <location>
        <begin position="22"/>
        <end position="259"/>
    </location>
</feature>
<name>A0A931GFE6_9MICC</name>
<evidence type="ECO:0000313" key="17">
    <source>
        <dbReference type="Proteomes" id="UP000625033"/>
    </source>
</evidence>
<evidence type="ECO:0000256" key="12">
    <source>
        <dbReference type="ARBA" id="ARBA00042396"/>
    </source>
</evidence>
<keyword evidence="6" id="KW-0547">Nucleotide-binding</keyword>
<dbReference type="CDD" id="cd01169">
    <property type="entry name" value="HMPP_kinase"/>
    <property type="match status" value="1"/>
</dbReference>
<dbReference type="EC" id="2.7.1.35" evidence="3"/>
<dbReference type="GO" id="GO:0005829">
    <property type="term" value="C:cytosol"/>
    <property type="evidence" value="ECO:0007669"/>
    <property type="project" value="TreeGrafter"/>
</dbReference>
<reference evidence="16" key="1">
    <citation type="submission" date="2020-11" db="EMBL/GenBank/DDBJ databases">
        <title>Sequencing the genomes of 1000 actinobacteria strains.</title>
        <authorList>
            <person name="Klenk H.-P."/>
        </authorList>
    </citation>
    <scope>NUCLEOTIDE SEQUENCE</scope>
    <source>
        <strain evidence="16">DSM 26152</strain>
    </source>
</reference>
<dbReference type="GO" id="GO:0009228">
    <property type="term" value="P:thiamine biosynthetic process"/>
    <property type="evidence" value="ECO:0007669"/>
    <property type="project" value="InterPro"/>
</dbReference>
<keyword evidence="5" id="KW-0479">Metal-binding</keyword>
<dbReference type="GO" id="GO:0008478">
    <property type="term" value="F:pyridoxal kinase activity"/>
    <property type="evidence" value="ECO:0007669"/>
    <property type="project" value="UniProtKB-EC"/>
</dbReference>
<evidence type="ECO:0000256" key="13">
    <source>
        <dbReference type="ARBA" id="ARBA00042531"/>
    </source>
</evidence>
<accession>A0A931GFE6</accession>
<dbReference type="SUPFAM" id="SSF53613">
    <property type="entry name" value="Ribokinase-like"/>
    <property type="match status" value="1"/>
</dbReference>
<evidence type="ECO:0000256" key="8">
    <source>
        <dbReference type="ARBA" id="ARBA00022840"/>
    </source>
</evidence>
<dbReference type="PANTHER" id="PTHR20858:SF19">
    <property type="entry name" value="PYRIDOXINE KINASE"/>
    <property type="match status" value="1"/>
</dbReference>
<evidence type="ECO:0000256" key="10">
    <source>
        <dbReference type="ARBA" id="ARBA00042307"/>
    </source>
</evidence>
<evidence type="ECO:0000256" key="2">
    <source>
        <dbReference type="ARBA" id="ARBA00009879"/>
    </source>
</evidence>